<dbReference type="PANTHER" id="PTHR33303:SF2">
    <property type="entry name" value="COA-BINDING DOMAIN-CONTAINING PROTEIN"/>
    <property type="match status" value="1"/>
</dbReference>
<dbReference type="RefSeq" id="WP_010653738.1">
    <property type="nucleotide sequence ID" value="NZ_JAPHOO010000001.1"/>
</dbReference>
<sequence>MINNSIETFLQSPAFAVIGASSNRAKFGNKVLRCYQQNGKKVYPVNPQEDQIEGLAVIRSVHDLPIDAESISIITPPPVTEKVVEEAIKKGIKNIWMQPGAESDKAIELCKQHHVNVIAGGPCILVTLDYRDH</sequence>
<dbReference type="EMBL" id="UGGT01000001">
    <property type="protein sequence ID" value="STO21462.1"/>
    <property type="molecule type" value="Genomic_DNA"/>
</dbReference>
<gene>
    <name evidence="2" type="ORF">NCTC11370_01529</name>
</gene>
<evidence type="ECO:0000259" key="1">
    <source>
        <dbReference type="SMART" id="SM00881"/>
    </source>
</evidence>
<dbReference type="Pfam" id="PF13380">
    <property type="entry name" value="CoA_binding_2"/>
    <property type="match status" value="1"/>
</dbReference>
<dbReference type="Gene3D" id="3.40.50.720">
    <property type="entry name" value="NAD(P)-binding Rossmann-like Domain"/>
    <property type="match status" value="1"/>
</dbReference>
<dbReference type="STRING" id="1094715.GCA_000236165_00894"/>
<dbReference type="InterPro" id="IPR036291">
    <property type="entry name" value="NAD(P)-bd_dom_sf"/>
</dbReference>
<dbReference type="SMART" id="SM00881">
    <property type="entry name" value="CoA_binding"/>
    <property type="match status" value="1"/>
</dbReference>
<evidence type="ECO:0000313" key="3">
    <source>
        <dbReference type="Proteomes" id="UP000254554"/>
    </source>
</evidence>
<name>A0A377G9J5_9GAMM</name>
<organism evidence="2 3">
    <name type="scientific">Fluoribacter dumoffii</name>
    <dbReference type="NCBI Taxonomy" id="463"/>
    <lineage>
        <taxon>Bacteria</taxon>
        <taxon>Pseudomonadati</taxon>
        <taxon>Pseudomonadota</taxon>
        <taxon>Gammaproteobacteria</taxon>
        <taxon>Legionellales</taxon>
        <taxon>Legionellaceae</taxon>
        <taxon>Fluoribacter</taxon>
    </lineage>
</organism>
<dbReference type="Proteomes" id="UP000254554">
    <property type="component" value="Unassembled WGS sequence"/>
</dbReference>
<dbReference type="InterPro" id="IPR003781">
    <property type="entry name" value="CoA-bd"/>
</dbReference>
<keyword evidence="3" id="KW-1185">Reference proteome</keyword>
<accession>A0A377G9J5</accession>
<dbReference type="PANTHER" id="PTHR33303">
    <property type="entry name" value="CYTOPLASMIC PROTEIN-RELATED"/>
    <property type="match status" value="1"/>
</dbReference>
<feature type="domain" description="CoA-binding" evidence="1">
    <location>
        <begin position="9"/>
        <end position="101"/>
    </location>
</feature>
<protein>
    <submittedName>
        <fullName evidence="2">Acetyl coenzyme A synthetase (ADP forming), alpha domain</fullName>
    </submittedName>
</protein>
<reference evidence="2 3" key="1">
    <citation type="submission" date="2018-06" db="EMBL/GenBank/DDBJ databases">
        <authorList>
            <consortium name="Pathogen Informatics"/>
            <person name="Doyle S."/>
        </authorList>
    </citation>
    <scope>NUCLEOTIDE SEQUENCE [LARGE SCALE GENOMIC DNA]</scope>
    <source>
        <strain evidence="2 3">NCTC11370</strain>
    </source>
</reference>
<dbReference type="OrthoDB" id="9804695at2"/>
<proteinExistence type="predicted"/>
<dbReference type="SUPFAM" id="SSF51735">
    <property type="entry name" value="NAD(P)-binding Rossmann-fold domains"/>
    <property type="match status" value="1"/>
</dbReference>
<dbReference type="GeneID" id="93291900"/>
<dbReference type="AlphaFoldDB" id="A0A377G9J5"/>
<evidence type="ECO:0000313" key="2">
    <source>
        <dbReference type="EMBL" id="STO21462.1"/>
    </source>
</evidence>